<geneLocation type="plasmid" evidence="3 4">
    <name>p1</name>
</geneLocation>
<dbReference type="Pfam" id="PF13386">
    <property type="entry name" value="DsbD_2"/>
    <property type="match status" value="1"/>
</dbReference>
<keyword evidence="1" id="KW-0472">Membrane</keyword>
<evidence type="ECO:0000313" key="3">
    <source>
        <dbReference type="EMBL" id="UYG98097.1"/>
    </source>
</evidence>
<dbReference type="Proteomes" id="UP001163104">
    <property type="component" value="Plasmid p1"/>
</dbReference>
<sequence>MYEFFTQISNFLSQPFLTLRYSTESIPILSAFILGIIGALAPCQFTGNLGAITIYGNKSIQKSMAWSEVFLFIFGKIVVFSGLGVIVWFLGNEFQSTMTLYFPWIRRVVGPLLIFIGLFMSGFIKFRKSISLGSIPDRFIKKGKLGSFLMGVSFSLGFCPTMFVLFFVTLMPIVLSVPYGAILPSIFALGTSLPLIIVIFLIWYFELSGKLMKKKGRKLGSIVQRIAGWIMIILGIIDTLTYWT</sequence>
<feature type="transmembrane region" description="Helical" evidence="1">
    <location>
        <begin position="28"/>
        <end position="57"/>
    </location>
</feature>
<evidence type="ECO:0000313" key="4">
    <source>
        <dbReference type="Proteomes" id="UP001163104"/>
    </source>
</evidence>
<evidence type="ECO:0000256" key="1">
    <source>
        <dbReference type="SAM" id="Phobius"/>
    </source>
</evidence>
<feature type="transmembrane region" description="Helical" evidence="1">
    <location>
        <begin position="145"/>
        <end position="175"/>
    </location>
</feature>
<feature type="domain" description="Urease accessory protein UreH-like transmembrane" evidence="2">
    <location>
        <begin position="31"/>
        <end position="237"/>
    </location>
</feature>
<dbReference type="RefSeq" id="WP_263600190.1">
    <property type="nucleotide sequence ID" value="NZ_CP107028.1"/>
</dbReference>
<gene>
    <name evidence="3" type="ORF">OD459_26815</name>
</gene>
<feature type="transmembrane region" description="Helical" evidence="1">
    <location>
        <begin position="69"/>
        <end position="91"/>
    </location>
</feature>
<feature type="transmembrane region" description="Helical" evidence="1">
    <location>
        <begin position="226"/>
        <end position="243"/>
    </location>
</feature>
<dbReference type="EMBL" id="CP107028">
    <property type="protein sequence ID" value="UYG98097.1"/>
    <property type="molecule type" value="Genomic_DNA"/>
</dbReference>
<keyword evidence="3" id="KW-0614">Plasmid</keyword>
<proteinExistence type="predicted"/>
<feature type="transmembrane region" description="Helical" evidence="1">
    <location>
        <begin position="103"/>
        <end position="124"/>
    </location>
</feature>
<keyword evidence="1" id="KW-0812">Transmembrane</keyword>
<reference evidence="3" key="1">
    <citation type="submission" date="2022-10" db="EMBL/GenBank/DDBJ databases">
        <title>Mechanism of multi-heavy metal repair in Cytobacillus Firmus M7.</title>
        <authorList>
            <person name="Li X."/>
            <person name="Yu C."/>
        </authorList>
    </citation>
    <scope>NUCLEOTIDE SEQUENCE</scope>
    <source>
        <strain evidence="3">M7</strain>
        <plasmid evidence="3">p1</plasmid>
    </source>
</reference>
<organism evidence="3 4">
    <name type="scientific">Cytobacillus firmus</name>
    <name type="common">Bacillus firmus</name>
    <dbReference type="NCBI Taxonomy" id="1399"/>
    <lineage>
        <taxon>Bacteria</taxon>
        <taxon>Bacillati</taxon>
        <taxon>Bacillota</taxon>
        <taxon>Bacilli</taxon>
        <taxon>Bacillales</taxon>
        <taxon>Bacillaceae</taxon>
        <taxon>Cytobacillus</taxon>
    </lineage>
</organism>
<dbReference type="AlphaFoldDB" id="A0AA46PVR0"/>
<name>A0AA46PVR0_CYTFI</name>
<keyword evidence="1" id="KW-1133">Transmembrane helix</keyword>
<feature type="transmembrane region" description="Helical" evidence="1">
    <location>
        <begin position="181"/>
        <end position="205"/>
    </location>
</feature>
<accession>A0AA46PVR0</accession>
<evidence type="ECO:0000259" key="2">
    <source>
        <dbReference type="Pfam" id="PF13386"/>
    </source>
</evidence>
<dbReference type="InterPro" id="IPR039447">
    <property type="entry name" value="UreH-like_TM_dom"/>
</dbReference>
<protein>
    <submittedName>
        <fullName evidence="3">Sulfite exporter TauE/SafE family protein</fullName>
    </submittedName>
</protein>